<sequence>MRSVCVLSAWPSARAFHSSRQLMAHKTRSCALCFMGTLGGVRARSPGFDVAAVSLLARPASLPLKIGFHLSASFLVALAFVLLRTVLCSFVVLYGATHLQLLVPRVGFSYGFSTASSYDGIRDVFGQVPVQLW</sequence>
<keyword evidence="3" id="KW-1185">Reference proteome</keyword>
<name>A0A165D6E1_EXIGL</name>
<dbReference type="EMBL" id="KV426251">
    <property type="protein sequence ID" value="KZV83878.1"/>
    <property type="molecule type" value="Genomic_DNA"/>
</dbReference>
<dbReference type="InParanoid" id="A0A165D6E1"/>
<gene>
    <name evidence="2" type="ORF">EXIGLDRAFT_303514</name>
</gene>
<organism evidence="2 3">
    <name type="scientific">Exidia glandulosa HHB12029</name>
    <dbReference type="NCBI Taxonomy" id="1314781"/>
    <lineage>
        <taxon>Eukaryota</taxon>
        <taxon>Fungi</taxon>
        <taxon>Dikarya</taxon>
        <taxon>Basidiomycota</taxon>
        <taxon>Agaricomycotina</taxon>
        <taxon>Agaricomycetes</taxon>
        <taxon>Auriculariales</taxon>
        <taxon>Exidiaceae</taxon>
        <taxon>Exidia</taxon>
    </lineage>
</organism>
<reference evidence="2 3" key="1">
    <citation type="journal article" date="2016" name="Mol. Biol. Evol.">
        <title>Comparative Genomics of Early-Diverging Mushroom-Forming Fungi Provides Insights into the Origins of Lignocellulose Decay Capabilities.</title>
        <authorList>
            <person name="Nagy L.G."/>
            <person name="Riley R."/>
            <person name="Tritt A."/>
            <person name="Adam C."/>
            <person name="Daum C."/>
            <person name="Floudas D."/>
            <person name="Sun H."/>
            <person name="Yadav J.S."/>
            <person name="Pangilinan J."/>
            <person name="Larsson K.H."/>
            <person name="Matsuura K."/>
            <person name="Barry K."/>
            <person name="Labutti K."/>
            <person name="Kuo R."/>
            <person name="Ohm R.A."/>
            <person name="Bhattacharya S.S."/>
            <person name="Shirouzu T."/>
            <person name="Yoshinaga Y."/>
            <person name="Martin F.M."/>
            <person name="Grigoriev I.V."/>
            <person name="Hibbett D.S."/>
        </authorList>
    </citation>
    <scope>NUCLEOTIDE SEQUENCE [LARGE SCALE GENOMIC DNA]</scope>
    <source>
        <strain evidence="2 3">HHB12029</strain>
    </source>
</reference>
<proteinExistence type="predicted"/>
<keyword evidence="1" id="KW-1133">Transmembrane helix</keyword>
<evidence type="ECO:0000313" key="2">
    <source>
        <dbReference type="EMBL" id="KZV83878.1"/>
    </source>
</evidence>
<evidence type="ECO:0000256" key="1">
    <source>
        <dbReference type="SAM" id="Phobius"/>
    </source>
</evidence>
<protein>
    <submittedName>
        <fullName evidence="2">Uncharacterized protein</fullName>
    </submittedName>
</protein>
<dbReference type="AlphaFoldDB" id="A0A165D6E1"/>
<keyword evidence="1" id="KW-0812">Transmembrane</keyword>
<keyword evidence="1" id="KW-0472">Membrane</keyword>
<dbReference type="Proteomes" id="UP000077266">
    <property type="component" value="Unassembled WGS sequence"/>
</dbReference>
<evidence type="ECO:0000313" key="3">
    <source>
        <dbReference type="Proteomes" id="UP000077266"/>
    </source>
</evidence>
<feature type="transmembrane region" description="Helical" evidence="1">
    <location>
        <begin position="72"/>
        <end position="96"/>
    </location>
</feature>
<accession>A0A165D6E1</accession>